<feature type="domain" description="Tc1-like transposase DDE" evidence="1">
    <location>
        <begin position="44"/>
        <end position="127"/>
    </location>
</feature>
<organism evidence="2 3">
    <name type="scientific">Chytriomyces confervae</name>
    <dbReference type="NCBI Taxonomy" id="246404"/>
    <lineage>
        <taxon>Eukaryota</taxon>
        <taxon>Fungi</taxon>
        <taxon>Fungi incertae sedis</taxon>
        <taxon>Chytridiomycota</taxon>
        <taxon>Chytridiomycota incertae sedis</taxon>
        <taxon>Chytridiomycetes</taxon>
        <taxon>Chytridiales</taxon>
        <taxon>Chytriomycetaceae</taxon>
        <taxon>Chytriomyces</taxon>
    </lineage>
</organism>
<dbReference type="EMBL" id="QEAP01000217">
    <property type="protein sequence ID" value="TPX72584.1"/>
    <property type="molecule type" value="Genomic_DNA"/>
</dbReference>
<dbReference type="STRING" id="246404.A0A507F8W4"/>
<dbReference type="InterPro" id="IPR036397">
    <property type="entry name" value="RNaseH_sf"/>
</dbReference>
<dbReference type="Gene3D" id="3.30.420.10">
    <property type="entry name" value="Ribonuclease H-like superfamily/Ribonuclease H"/>
    <property type="match status" value="1"/>
</dbReference>
<comment type="caution">
    <text evidence="2">The sequence shown here is derived from an EMBL/GenBank/DDBJ whole genome shotgun (WGS) entry which is preliminary data.</text>
</comment>
<reference evidence="2 3" key="1">
    <citation type="journal article" date="2019" name="Sci. Rep.">
        <title>Comparative genomics of chytrid fungi reveal insights into the obligate biotrophic and pathogenic lifestyle of Synchytrium endobioticum.</title>
        <authorList>
            <person name="van de Vossenberg B.T.L.H."/>
            <person name="Warris S."/>
            <person name="Nguyen H.D.T."/>
            <person name="van Gent-Pelzer M.P.E."/>
            <person name="Joly D.L."/>
            <person name="van de Geest H.C."/>
            <person name="Bonants P.J.M."/>
            <person name="Smith D.S."/>
            <person name="Levesque C.A."/>
            <person name="van der Lee T.A.J."/>
        </authorList>
    </citation>
    <scope>NUCLEOTIDE SEQUENCE [LARGE SCALE GENOMIC DNA]</scope>
    <source>
        <strain evidence="2 3">CBS 675.73</strain>
    </source>
</reference>
<dbReference type="InterPro" id="IPR038717">
    <property type="entry name" value="Tc1-like_DDE_dom"/>
</dbReference>
<sequence length="190" mass="21557">MKLQMMTKHWSDDMAGHHAVVACGTPHLLFKAQYTIEESISLSHGLLAFQIYEGAMNGDDFCNYVEHMLIPNMGRFPGQNSILILDNASIHKQLKLEHLCWDAGVLLAFLPPYSPDLTPVSSVLNSLYFTYIPIIVQQIESSFFHIKQWLRRNKDHVCSLPNHAMGLVEACITFTPELADSCFRYAGWND</sequence>
<protein>
    <recommendedName>
        <fullName evidence="1">Tc1-like transposase DDE domain-containing protein</fullName>
    </recommendedName>
</protein>
<dbReference type="GO" id="GO:0003676">
    <property type="term" value="F:nucleic acid binding"/>
    <property type="evidence" value="ECO:0007669"/>
    <property type="project" value="InterPro"/>
</dbReference>
<dbReference type="AlphaFoldDB" id="A0A507F8W4"/>
<evidence type="ECO:0000313" key="2">
    <source>
        <dbReference type="EMBL" id="TPX72584.1"/>
    </source>
</evidence>
<proteinExistence type="predicted"/>
<dbReference type="Proteomes" id="UP000320333">
    <property type="component" value="Unassembled WGS sequence"/>
</dbReference>
<accession>A0A507F8W4</accession>
<keyword evidence="3" id="KW-1185">Reference proteome</keyword>
<evidence type="ECO:0000313" key="3">
    <source>
        <dbReference type="Proteomes" id="UP000320333"/>
    </source>
</evidence>
<name>A0A507F8W4_9FUNG</name>
<dbReference type="Pfam" id="PF13358">
    <property type="entry name" value="DDE_3"/>
    <property type="match status" value="1"/>
</dbReference>
<dbReference type="OrthoDB" id="2142724at2759"/>
<gene>
    <name evidence="2" type="ORF">CcCBS67573_g05750</name>
</gene>
<evidence type="ECO:0000259" key="1">
    <source>
        <dbReference type="Pfam" id="PF13358"/>
    </source>
</evidence>
<dbReference type="PANTHER" id="PTHR46564:SF1">
    <property type="entry name" value="TRANSPOSASE"/>
    <property type="match status" value="1"/>
</dbReference>
<dbReference type="PANTHER" id="PTHR46564">
    <property type="entry name" value="TRANSPOSASE"/>
    <property type="match status" value="1"/>
</dbReference>